<organism evidence="2 3">
    <name type="scientific">Phytophthora fragariaefolia</name>
    <dbReference type="NCBI Taxonomy" id="1490495"/>
    <lineage>
        <taxon>Eukaryota</taxon>
        <taxon>Sar</taxon>
        <taxon>Stramenopiles</taxon>
        <taxon>Oomycota</taxon>
        <taxon>Peronosporomycetes</taxon>
        <taxon>Peronosporales</taxon>
        <taxon>Peronosporaceae</taxon>
        <taxon>Phytophthora</taxon>
    </lineage>
</organism>
<dbReference type="PANTHER" id="PTHR34409:SF1">
    <property type="entry name" value="MYB-LIKE DOMAIN-CONTAINING PROTEIN"/>
    <property type="match status" value="1"/>
</dbReference>
<reference evidence="2" key="1">
    <citation type="submission" date="2023-04" db="EMBL/GenBank/DDBJ databases">
        <title>Phytophthora fragariaefolia NBRC 109709.</title>
        <authorList>
            <person name="Ichikawa N."/>
            <person name="Sato H."/>
            <person name="Tonouchi N."/>
        </authorList>
    </citation>
    <scope>NUCLEOTIDE SEQUENCE</scope>
    <source>
        <strain evidence="2">NBRC 109709</strain>
    </source>
</reference>
<keyword evidence="3" id="KW-1185">Reference proteome</keyword>
<sequence length="544" mass="60699">MSTSEHLELPVHRRGGRMPGAEGYHHEDIVALLRCARHVLPVTTEDWSAVLDEYRKTHAEPKGRSLRDAYSLKVKFKQLARSCKPGKLAHPNAQEASAIVDLIKAKLGDGGVSQRRGGRVKGAEGFSSADTQAILDVVRRILPVHMSDWEQVAAEYCKGYAVPNDRVSRDGFSLRHKFRNYLRDDGESLPRPVVTEAQAIQASIVAKTNQLAVTVSAQLEDIRGHGGEAATPVDDVSGGETEAITKEEANTQEKHTSGSETVERPRSIDLRRGGRVVGAEGYSQSDKRALLACIKQVLPVGPASWEQVLQLYRMNHCIPNNRSQRNLTGIKTKFRQLVYRKGKEPSEEVLEARFIHRQIEVSSKLGKHPRSEGSSAGSFPHSPEVSSPGSNEVQPDLMSQGENRMNENLERQNVTADAAVWSVSSQQLAAEPAVKRHKQDPNNVKGSTPNEPESEAVQSEIASRELELLRQREQREAEQAAWEKERSLREKQRMDMEAWTFVCDRLRALYREQSTESDPDIVSEIKDEISILKKKKQRLAGLMV</sequence>
<feature type="compositionally biased region" description="Polar residues" evidence="1">
    <location>
        <begin position="441"/>
        <end position="461"/>
    </location>
</feature>
<name>A0A9W6TPK9_9STRA</name>
<dbReference type="EMBL" id="BSXT01000091">
    <property type="protein sequence ID" value="GMF17309.1"/>
    <property type="molecule type" value="Genomic_DNA"/>
</dbReference>
<accession>A0A9W6TPK9</accession>
<gene>
    <name evidence="2" type="ORF">Pfra01_000116000</name>
</gene>
<evidence type="ECO:0000313" key="3">
    <source>
        <dbReference type="Proteomes" id="UP001165121"/>
    </source>
</evidence>
<feature type="region of interest" description="Disordered" evidence="1">
    <location>
        <begin position="246"/>
        <end position="267"/>
    </location>
</feature>
<feature type="region of interest" description="Disordered" evidence="1">
    <location>
        <begin position="363"/>
        <end position="398"/>
    </location>
</feature>
<evidence type="ECO:0000256" key="1">
    <source>
        <dbReference type="SAM" id="MobiDB-lite"/>
    </source>
</evidence>
<dbReference type="AlphaFoldDB" id="A0A9W6TPK9"/>
<dbReference type="OrthoDB" id="99432at2759"/>
<dbReference type="Proteomes" id="UP001165121">
    <property type="component" value="Unassembled WGS sequence"/>
</dbReference>
<proteinExistence type="predicted"/>
<evidence type="ECO:0000313" key="2">
    <source>
        <dbReference type="EMBL" id="GMF17309.1"/>
    </source>
</evidence>
<feature type="region of interest" description="Disordered" evidence="1">
    <location>
        <begin position="427"/>
        <end position="461"/>
    </location>
</feature>
<protein>
    <submittedName>
        <fullName evidence="2">Unnamed protein product</fullName>
    </submittedName>
</protein>
<comment type="caution">
    <text evidence="2">The sequence shown here is derived from an EMBL/GenBank/DDBJ whole genome shotgun (WGS) entry which is preliminary data.</text>
</comment>
<feature type="compositionally biased region" description="Polar residues" evidence="1">
    <location>
        <begin position="384"/>
        <end position="393"/>
    </location>
</feature>
<feature type="compositionally biased region" description="Basic and acidic residues" evidence="1">
    <location>
        <begin position="1"/>
        <end position="11"/>
    </location>
</feature>
<dbReference type="PANTHER" id="PTHR34409">
    <property type="entry name" value="SET DOMAIN-CONTAINING PROTEIN"/>
    <property type="match status" value="1"/>
</dbReference>
<feature type="region of interest" description="Disordered" evidence="1">
    <location>
        <begin position="1"/>
        <end position="20"/>
    </location>
</feature>